<dbReference type="GO" id="GO:0046872">
    <property type="term" value="F:metal ion binding"/>
    <property type="evidence" value="ECO:0007669"/>
    <property type="project" value="UniProtKB-KW"/>
</dbReference>
<dbReference type="PANTHER" id="PTHR13799">
    <property type="entry name" value="NGG1 INTERACTING FACTOR 3"/>
    <property type="match status" value="1"/>
</dbReference>
<dbReference type="RefSeq" id="WP_147575171.1">
    <property type="nucleotide sequence ID" value="NZ_VOWB01000027.1"/>
</dbReference>
<dbReference type="AlphaFoldDB" id="A0A5C7DX90"/>
<proteinExistence type="inferred from homology"/>
<comment type="subunit">
    <text evidence="2">Homohexamer.</text>
</comment>
<evidence type="ECO:0000256" key="1">
    <source>
        <dbReference type="ARBA" id="ARBA00006964"/>
    </source>
</evidence>
<dbReference type="EMBL" id="VOWB01000027">
    <property type="protein sequence ID" value="TXE83507.1"/>
    <property type="molecule type" value="Genomic_DNA"/>
</dbReference>
<dbReference type="NCBIfam" id="TIGR00486">
    <property type="entry name" value="YbgI_SA1388"/>
    <property type="match status" value="1"/>
</dbReference>
<dbReference type="Pfam" id="PF01784">
    <property type="entry name" value="DUF34_NIF3"/>
    <property type="match status" value="1"/>
</dbReference>
<feature type="binding site" evidence="5">
    <location>
        <position position="63"/>
    </location>
    <ligand>
        <name>a divalent metal cation</name>
        <dbReference type="ChEBI" id="CHEBI:60240"/>
        <label>1</label>
    </ligand>
</feature>
<gene>
    <name evidence="6" type="ORF">FPD46_02390</name>
</gene>
<dbReference type="FunFam" id="3.40.1390.30:FF:000001">
    <property type="entry name" value="GTP cyclohydrolase 1 type 2"/>
    <property type="match status" value="1"/>
</dbReference>
<dbReference type="SUPFAM" id="SSF102705">
    <property type="entry name" value="NIF3 (NGG1p interacting factor 3)-like"/>
    <property type="match status" value="1"/>
</dbReference>
<accession>A0A5C7DX90</accession>
<dbReference type="Gene3D" id="3.40.1390.30">
    <property type="entry name" value="NIF3 (NGG1p interacting factor 3)-like"/>
    <property type="match status" value="2"/>
</dbReference>
<protein>
    <recommendedName>
        <fullName evidence="3">GTP cyclohydrolase 1 type 2 homolog</fullName>
    </recommendedName>
</protein>
<organism evidence="6 7">
    <name type="scientific">Campylobacter peloridis</name>
    <dbReference type="NCBI Taxonomy" id="488546"/>
    <lineage>
        <taxon>Bacteria</taxon>
        <taxon>Pseudomonadati</taxon>
        <taxon>Campylobacterota</taxon>
        <taxon>Epsilonproteobacteria</taxon>
        <taxon>Campylobacterales</taxon>
        <taxon>Campylobacteraceae</taxon>
        <taxon>Campylobacter</taxon>
    </lineage>
</organism>
<feature type="binding site" evidence="5">
    <location>
        <position position="211"/>
    </location>
    <ligand>
        <name>a divalent metal cation</name>
        <dbReference type="ChEBI" id="CHEBI:60240"/>
        <label>1</label>
    </ligand>
</feature>
<keyword evidence="4 5" id="KW-0479">Metal-binding</keyword>
<feature type="binding site" evidence="5">
    <location>
        <position position="62"/>
    </location>
    <ligand>
        <name>a divalent metal cation</name>
        <dbReference type="ChEBI" id="CHEBI:60240"/>
        <label>1</label>
    </ligand>
</feature>
<evidence type="ECO:0000313" key="6">
    <source>
        <dbReference type="EMBL" id="TXE83507.1"/>
    </source>
</evidence>
<dbReference type="Proteomes" id="UP000321310">
    <property type="component" value="Unassembled WGS sequence"/>
</dbReference>
<comment type="similarity">
    <text evidence="1">Belongs to the GTP cyclohydrolase I type 2/NIF3 family.</text>
</comment>
<feature type="binding site" evidence="5">
    <location>
        <position position="207"/>
    </location>
    <ligand>
        <name>a divalent metal cation</name>
        <dbReference type="ChEBI" id="CHEBI:60240"/>
        <label>1</label>
    </ligand>
</feature>
<feature type="binding site" evidence="5">
    <location>
        <position position="101"/>
    </location>
    <ligand>
        <name>a divalent metal cation</name>
        <dbReference type="ChEBI" id="CHEBI:60240"/>
        <label>1</label>
    </ligand>
</feature>
<comment type="caution">
    <text evidence="6">The sequence shown here is derived from an EMBL/GenBank/DDBJ whole genome shotgun (WGS) entry which is preliminary data.</text>
</comment>
<evidence type="ECO:0000256" key="4">
    <source>
        <dbReference type="ARBA" id="ARBA00022723"/>
    </source>
</evidence>
<name>A0A5C7DX90_9BACT</name>
<evidence type="ECO:0000313" key="7">
    <source>
        <dbReference type="Proteomes" id="UP000321310"/>
    </source>
</evidence>
<dbReference type="GO" id="GO:0005737">
    <property type="term" value="C:cytoplasm"/>
    <property type="evidence" value="ECO:0007669"/>
    <property type="project" value="TreeGrafter"/>
</dbReference>
<dbReference type="PANTHER" id="PTHR13799:SF14">
    <property type="entry name" value="GTP CYCLOHYDROLASE 1 TYPE 2 HOMOLOG"/>
    <property type="match status" value="1"/>
</dbReference>
<dbReference type="InterPro" id="IPR036069">
    <property type="entry name" value="DUF34/NIF3_sf"/>
</dbReference>
<evidence type="ECO:0000256" key="2">
    <source>
        <dbReference type="ARBA" id="ARBA00011643"/>
    </source>
</evidence>
<reference evidence="6 7" key="1">
    <citation type="submission" date="2019-07" db="EMBL/GenBank/DDBJ databases">
        <title>Rapid identification of Enteric Bacteria from Whole Genome Sequences (WGS) using Average Nucleotide Identity (ANI).</title>
        <authorList>
            <person name="Lane C."/>
        </authorList>
    </citation>
    <scope>NUCLEOTIDE SEQUENCE [LARGE SCALE GENOMIC DNA]</scope>
    <source>
        <strain evidence="6 7">2016D-0250</strain>
    </source>
</reference>
<dbReference type="InterPro" id="IPR002678">
    <property type="entry name" value="DUF34/NIF3"/>
</dbReference>
<sequence length="241" mass="27990">MKIKEIYDYLDTISPFQTQSSWDNSGLLLGCLDDEIKRVYLSLDIDEYLIEKAEPNSLFIVHHPLIFKGLKNISGKIYPQNLITKMIRKNIALIAMHTNFDLSHLNFYFVNNILGFKIKEKEDFLIYCDVDFSFEELINHVKKVLKLNHIRVVDAHRKKIKNLAVCTGSGGDLIPSVKADCFLSGDFKYHQALESYHNRLSLIDIGHYESEIYFSEILAKDLQKFDLEVIISVSKNPFQYF</sequence>
<evidence type="ECO:0000256" key="3">
    <source>
        <dbReference type="ARBA" id="ARBA00022112"/>
    </source>
</evidence>
<evidence type="ECO:0000256" key="5">
    <source>
        <dbReference type="PIRSR" id="PIRSR602678-1"/>
    </source>
</evidence>